<reference evidence="1" key="2">
    <citation type="journal article" date="2024" name="Plant">
        <title>Genomic evolution and insights into agronomic trait innovations of Sesamum species.</title>
        <authorList>
            <person name="Miao H."/>
            <person name="Wang L."/>
            <person name="Qu L."/>
            <person name="Liu H."/>
            <person name="Sun Y."/>
            <person name="Le M."/>
            <person name="Wang Q."/>
            <person name="Wei S."/>
            <person name="Zheng Y."/>
            <person name="Lin W."/>
            <person name="Duan Y."/>
            <person name="Cao H."/>
            <person name="Xiong S."/>
            <person name="Wang X."/>
            <person name="Wei L."/>
            <person name="Li C."/>
            <person name="Ma Q."/>
            <person name="Ju M."/>
            <person name="Zhao R."/>
            <person name="Li G."/>
            <person name="Mu C."/>
            <person name="Tian Q."/>
            <person name="Mei H."/>
            <person name="Zhang T."/>
            <person name="Gao T."/>
            <person name="Zhang H."/>
        </authorList>
    </citation>
    <scope>NUCLEOTIDE SEQUENCE</scope>
    <source>
        <strain evidence="1">G02</strain>
    </source>
</reference>
<proteinExistence type="predicted"/>
<evidence type="ECO:0000313" key="1">
    <source>
        <dbReference type="EMBL" id="KAL0378447.1"/>
    </source>
</evidence>
<dbReference type="InterPro" id="IPR036691">
    <property type="entry name" value="Endo/exonu/phosph_ase_sf"/>
</dbReference>
<evidence type="ECO:0008006" key="2">
    <source>
        <dbReference type="Google" id="ProtNLM"/>
    </source>
</evidence>
<comment type="caution">
    <text evidence="1">The sequence shown here is derived from an EMBL/GenBank/DDBJ whole genome shotgun (WGS) entry which is preliminary data.</text>
</comment>
<dbReference type="AlphaFoldDB" id="A0AAW2RDW1"/>
<dbReference type="EMBL" id="JACGWJ010000013">
    <property type="protein sequence ID" value="KAL0378447.1"/>
    <property type="molecule type" value="Genomic_DNA"/>
</dbReference>
<name>A0AAW2RDW1_SESRA</name>
<dbReference type="Gene3D" id="3.60.10.10">
    <property type="entry name" value="Endonuclease/exonuclease/phosphatase"/>
    <property type="match status" value="1"/>
</dbReference>
<organism evidence="1">
    <name type="scientific">Sesamum radiatum</name>
    <name type="common">Black benniseed</name>
    <dbReference type="NCBI Taxonomy" id="300843"/>
    <lineage>
        <taxon>Eukaryota</taxon>
        <taxon>Viridiplantae</taxon>
        <taxon>Streptophyta</taxon>
        <taxon>Embryophyta</taxon>
        <taxon>Tracheophyta</taxon>
        <taxon>Spermatophyta</taxon>
        <taxon>Magnoliopsida</taxon>
        <taxon>eudicotyledons</taxon>
        <taxon>Gunneridae</taxon>
        <taxon>Pentapetalae</taxon>
        <taxon>asterids</taxon>
        <taxon>lamiids</taxon>
        <taxon>Lamiales</taxon>
        <taxon>Pedaliaceae</taxon>
        <taxon>Sesamum</taxon>
    </lineage>
</organism>
<gene>
    <name evidence="1" type="ORF">Sradi_3150200</name>
</gene>
<accession>A0AAW2RDW1</accession>
<reference evidence="1" key="1">
    <citation type="submission" date="2020-06" db="EMBL/GenBank/DDBJ databases">
        <authorList>
            <person name="Li T."/>
            <person name="Hu X."/>
            <person name="Zhang T."/>
            <person name="Song X."/>
            <person name="Zhang H."/>
            <person name="Dai N."/>
            <person name="Sheng W."/>
            <person name="Hou X."/>
            <person name="Wei L."/>
        </authorList>
    </citation>
    <scope>NUCLEOTIDE SEQUENCE</scope>
    <source>
        <strain evidence="1">G02</strain>
        <tissue evidence="1">Leaf</tissue>
    </source>
</reference>
<protein>
    <recommendedName>
        <fullName evidence="2">Endonuclease/exonuclease/phosphatase domain-containing protein</fullName>
    </recommendedName>
</protein>
<dbReference type="SUPFAM" id="SSF56219">
    <property type="entry name" value="DNase I-like"/>
    <property type="match status" value="1"/>
</dbReference>
<sequence>MHGFGVDGCGCSDGLAVLWDKSVSCVLRSFSQYHINVTVTIDDDSPLWHFTRFYGEPKPRSSWELLKRLASQLSCSWLVVGDFNEKFTIRRKEAAFCVLLGNYMLFFWI</sequence>